<dbReference type="Proteomes" id="UP000245523">
    <property type="component" value="Unassembled WGS sequence"/>
</dbReference>
<dbReference type="InterPro" id="IPR035952">
    <property type="entry name" value="Rhomboid-like_sf"/>
</dbReference>
<dbReference type="Gene3D" id="1.20.1540.10">
    <property type="entry name" value="Rhomboid-like"/>
    <property type="match status" value="1"/>
</dbReference>
<protein>
    <recommendedName>
        <fullName evidence="8">Rhomboid family protein</fullName>
    </recommendedName>
</protein>
<evidence type="ECO:0000256" key="4">
    <source>
        <dbReference type="ARBA" id="ARBA00023136"/>
    </source>
</evidence>
<evidence type="ECO:0000313" key="7">
    <source>
        <dbReference type="Proteomes" id="UP000245523"/>
    </source>
</evidence>
<evidence type="ECO:0000313" key="6">
    <source>
        <dbReference type="EMBL" id="PWK96075.1"/>
    </source>
</evidence>
<sequence>MNRIFAFCKSPFALCILLVLALGALNLKIQYGPVMAENSRHEKAEKAFNQFWETEGAENFRKVGVEPTEKIYQEELADYMKKFEANNPTLIPEKRIAQMKEEFREWWERAGKKSYAANEIAPDENLYQKELKRYIHGYTKDIAFYQLVYIPETSSVAALFTSWFLFPGVASFLLFALAFLFAMKMLEKRWGYAQTLLFFVVGIFFSGFIFAGTLSLTYFVRYAETPFTGMSLSIALLLGMAAFGPKREVPKAASFIAIFILALDVFVNWNANPDLYGWVSILEIPFFALGALLGKKVPKIIDLHKKSNKKNSKAEESVVKVDPRKVLRNELKDAIDLANKAEYDHASQIFAQKFGQLFRENPLDAETIEKVADAMLYPHFFFTIPGIQWMAWGSEAEKKGLSQIAVNLFEKGVSVEKDPKIRRRGLFYAGDLRLRMHLDEEKAKSELEEVLQLDSTDILANEVHKLLGK</sequence>
<dbReference type="RefSeq" id="WP_109587568.1">
    <property type="nucleotide sequence ID" value="NZ_QGHD01000017.1"/>
</dbReference>
<keyword evidence="2 5" id="KW-0812">Transmembrane</keyword>
<feature type="transmembrane region" description="Helical" evidence="5">
    <location>
        <begin position="163"/>
        <end position="183"/>
    </location>
</feature>
<comment type="caution">
    <text evidence="6">The sequence shown here is derived from an EMBL/GenBank/DDBJ whole genome shotgun (WGS) entry which is preliminary data.</text>
</comment>
<evidence type="ECO:0000256" key="5">
    <source>
        <dbReference type="SAM" id="Phobius"/>
    </source>
</evidence>
<evidence type="ECO:0000256" key="3">
    <source>
        <dbReference type="ARBA" id="ARBA00022989"/>
    </source>
</evidence>
<evidence type="ECO:0008006" key="8">
    <source>
        <dbReference type="Google" id="ProtNLM"/>
    </source>
</evidence>
<proteinExistence type="predicted"/>
<feature type="transmembrane region" description="Helical" evidence="5">
    <location>
        <begin position="195"/>
        <end position="220"/>
    </location>
</feature>
<keyword evidence="4 5" id="KW-0472">Membrane</keyword>
<name>A0ABX5LN28_9BACT</name>
<dbReference type="EMBL" id="QGHD01000017">
    <property type="protein sequence ID" value="PWK96075.1"/>
    <property type="molecule type" value="Genomic_DNA"/>
</dbReference>
<keyword evidence="7" id="KW-1185">Reference proteome</keyword>
<dbReference type="SUPFAM" id="SSF144091">
    <property type="entry name" value="Rhomboid-like"/>
    <property type="match status" value="1"/>
</dbReference>
<feature type="transmembrane region" description="Helical" evidence="5">
    <location>
        <begin position="226"/>
        <end position="245"/>
    </location>
</feature>
<evidence type="ECO:0000256" key="2">
    <source>
        <dbReference type="ARBA" id="ARBA00022692"/>
    </source>
</evidence>
<comment type="subcellular location">
    <subcellularLocation>
        <location evidence="1">Membrane</location>
        <topology evidence="1">Multi-pass membrane protein</topology>
    </subcellularLocation>
</comment>
<gene>
    <name evidence="6" type="ORF">B0H50_11744</name>
</gene>
<reference evidence="6 7" key="1">
    <citation type="submission" date="2018-05" db="EMBL/GenBank/DDBJ databases">
        <title>Animal gut microbial communities from fecal samples from Wisconsin, USA.</title>
        <authorList>
            <person name="Neumann A."/>
        </authorList>
    </citation>
    <scope>NUCLEOTIDE SEQUENCE [LARGE SCALE GENOMIC DNA]</scope>
    <source>
        <strain evidence="6 7">UWS4</strain>
    </source>
</reference>
<feature type="transmembrane region" description="Helical" evidence="5">
    <location>
        <begin position="275"/>
        <end position="294"/>
    </location>
</feature>
<keyword evidence="3 5" id="KW-1133">Transmembrane helix</keyword>
<feature type="transmembrane region" description="Helical" evidence="5">
    <location>
        <begin position="252"/>
        <end position="269"/>
    </location>
</feature>
<evidence type="ECO:0000256" key="1">
    <source>
        <dbReference type="ARBA" id="ARBA00004141"/>
    </source>
</evidence>
<accession>A0ABX5LN28</accession>
<organism evidence="6 7">
    <name type="scientific">Hallerella porci</name>
    <dbReference type="NCBI Taxonomy" id="1945871"/>
    <lineage>
        <taxon>Bacteria</taxon>
        <taxon>Pseudomonadati</taxon>
        <taxon>Fibrobacterota</taxon>
        <taxon>Fibrobacteria</taxon>
        <taxon>Fibrobacterales</taxon>
        <taxon>Fibrobacteraceae</taxon>
        <taxon>Hallerella</taxon>
    </lineage>
</organism>